<dbReference type="PANTHER" id="PTHR44936">
    <property type="entry name" value="SENSOR PROTEIN CREC"/>
    <property type="match status" value="1"/>
</dbReference>
<dbReference type="GO" id="GO:0005886">
    <property type="term" value="C:plasma membrane"/>
    <property type="evidence" value="ECO:0007669"/>
    <property type="project" value="TreeGrafter"/>
</dbReference>
<name>A0A7J5D4W2_9ACTN</name>
<evidence type="ECO:0000256" key="7">
    <source>
        <dbReference type="ARBA" id="ARBA00022840"/>
    </source>
</evidence>
<keyword evidence="5" id="KW-0547">Nucleotide-binding</keyword>
<organism evidence="10 11">
    <name type="scientific">Streptomyces triticiradicis</name>
    <dbReference type="NCBI Taxonomy" id="2651189"/>
    <lineage>
        <taxon>Bacteria</taxon>
        <taxon>Bacillati</taxon>
        <taxon>Actinomycetota</taxon>
        <taxon>Actinomycetes</taxon>
        <taxon>Kitasatosporales</taxon>
        <taxon>Streptomycetaceae</taxon>
        <taxon>Streptomyces</taxon>
    </lineage>
</organism>
<dbReference type="PRINTS" id="PR00344">
    <property type="entry name" value="BCTRLSENSOR"/>
</dbReference>
<dbReference type="EC" id="2.7.13.3" evidence="2"/>
<dbReference type="InterPro" id="IPR016120">
    <property type="entry name" value="Sig_transdc_His_kin_SpoOB"/>
</dbReference>
<comment type="caution">
    <text evidence="10">The sequence shown here is derived from an EMBL/GenBank/DDBJ whole genome shotgun (WGS) entry which is preliminary data.</text>
</comment>
<dbReference type="InterPro" id="IPR036890">
    <property type="entry name" value="HATPase_C_sf"/>
</dbReference>
<dbReference type="PANTHER" id="PTHR44936:SF10">
    <property type="entry name" value="SENSOR PROTEIN RSTB"/>
    <property type="match status" value="1"/>
</dbReference>
<dbReference type="InterPro" id="IPR005467">
    <property type="entry name" value="His_kinase_dom"/>
</dbReference>
<dbReference type="Pfam" id="PF14689">
    <property type="entry name" value="SPOB_a"/>
    <property type="match status" value="1"/>
</dbReference>
<evidence type="ECO:0000256" key="3">
    <source>
        <dbReference type="ARBA" id="ARBA00022553"/>
    </source>
</evidence>
<dbReference type="EMBL" id="WBKG01000044">
    <property type="protein sequence ID" value="KAB1979139.1"/>
    <property type="molecule type" value="Genomic_DNA"/>
</dbReference>
<evidence type="ECO:0000256" key="6">
    <source>
        <dbReference type="ARBA" id="ARBA00022777"/>
    </source>
</evidence>
<dbReference type="AlphaFoldDB" id="A0A7J5D4W2"/>
<dbReference type="SUPFAM" id="SSF55890">
    <property type="entry name" value="Sporulation response regulatory protein Spo0B"/>
    <property type="match status" value="1"/>
</dbReference>
<evidence type="ECO:0000256" key="1">
    <source>
        <dbReference type="ARBA" id="ARBA00000085"/>
    </source>
</evidence>
<accession>A0A7J5D4W2</accession>
<evidence type="ECO:0000259" key="9">
    <source>
        <dbReference type="PROSITE" id="PS50109"/>
    </source>
</evidence>
<comment type="catalytic activity">
    <reaction evidence="1">
        <text>ATP + protein L-histidine = ADP + protein N-phospho-L-histidine.</text>
        <dbReference type="EC" id="2.7.13.3"/>
    </reaction>
</comment>
<dbReference type="Gene3D" id="1.10.287.130">
    <property type="match status" value="1"/>
</dbReference>
<evidence type="ECO:0000313" key="11">
    <source>
        <dbReference type="Proteomes" id="UP000442990"/>
    </source>
</evidence>
<proteinExistence type="predicted"/>
<keyword evidence="11" id="KW-1185">Reference proteome</keyword>
<keyword evidence="3" id="KW-0597">Phosphoprotein</keyword>
<keyword evidence="6" id="KW-0418">Kinase</keyword>
<evidence type="ECO:0000256" key="2">
    <source>
        <dbReference type="ARBA" id="ARBA00012438"/>
    </source>
</evidence>
<reference evidence="10 11" key="1">
    <citation type="submission" date="2019-09" db="EMBL/GenBank/DDBJ databases">
        <title>Isolation and identification of active actinomycetes.</title>
        <authorList>
            <person name="Yu Z."/>
            <person name="Han C."/>
            <person name="Yu B."/>
        </authorList>
    </citation>
    <scope>NUCLEOTIDE SEQUENCE [LARGE SCALE GENOMIC DNA]</scope>
    <source>
        <strain evidence="10 11">NEAU-H2</strain>
    </source>
</reference>
<dbReference type="PROSITE" id="PS50109">
    <property type="entry name" value="HIS_KIN"/>
    <property type="match status" value="1"/>
</dbReference>
<feature type="domain" description="Histidine kinase" evidence="9">
    <location>
        <begin position="104"/>
        <end position="211"/>
    </location>
</feature>
<dbReference type="InterPro" id="IPR050980">
    <property type="entry name" value="2C_sensor_his_kinase"/>
</dbReference>
<dbReference type="Pfam" id="PF02518">
    <property type="entry name" value="HATPase_c"/>
    <property type="match status" value="1"/>
</dbReference>
<evidence type="ECO:0000256" key="8">
    <source>
        <dbReference type="ARBA" id="ARBA00023012"/>
    </source>
</evidence>
<dbReference type="Proteomes" id="UP000442990">
    <property type="component" value="Unassembled WGS sequence"/>
</dbReference>
<dbReference type="InterPro" id="IPR004358">
    <property type="entry name" value="Sig_transdc_His_kin-like_C"/>
</dbReference>
<sequence>MRGMILETGRGPIATARAQHHEFANCLHTMAGLLHMEMYDRASEFIAELTRIRTRETQYADRVREPVLSALLVGKSAVAAERGVVLRIGAGTDLPRRALVPHDLMMVLGNLIDNALDSVASHRVPDSRVDVSIWAEGDTAVLRVADNGPGVPPDARPFVFLKGWSTKQPHGGRGMGLAQVRWITDRYDGTATVDERVGGGAVFTVRLPRALAPEATAVR</sequence>
<keyword evidence="7" id="KW-0067">ATP-binding</keyword>
<evidence type="ECO:0000256" key="4">
    <source>
        <dbReference type="ARBA" id="ARBA00022679"/>
    </source>
</evidence>
<dbReference type="SMART" id="SM00387">
    <property type="entry name" value="HATPase_c"/>
    <property type="match status" value="1"/>
</dbReference>
<dbReference type="GO" id="GO:0005524">
    <property type="term" value="F:ATP binding"/>
    <property type="evidence" value="ECO:0007669"/>
    <property type="project" value="UniProtKB-KW"/>
</dbReference>
<gene>
    <name evidence="10" type="ORF">F8144_36970</name>
</gene>
<dbReference type="InterPro" id="IPR003594">
    <property type="entry name" value="HATPase_dom"/>
</dbReference>
<dbReference type="InterPro" id="IPR039506">
    <property type="entry name" value="SPOB_a"/>
</dbReference>
<keyword evidence="4" id="KW-0808">Transferase</keyword>
<keyword evidence="8" id="KW-0902">Two-component regulatory system</keyword>
<dbReference type="SUPFAM" id="SSF55874">
    <property type="entry name" value="ATPase domain of HSP90 chaperone/DNA topoisomerase II/histidine kinase"/>
    <property type="match status" value="1"/>
</dbReference>
<protein>
    <recommendedName>
        <fullName evidence="2">histidine kinase</fullName>
        <ecNumber evidence="2">2.7.13.3</ecNumber>
    </recommendedName>
</protein>
<evidence type="ECO:0000313" key="10">
    <source>
        <dbReference type="EMBL" id="KAB1979139.1"/>
    </source>
</evidence>
<dbReference type="GO" id="GO:0000155">
    <property type="term" value="F:phosphorelay sensor kinase activity"/>
    <property type="evidence" value="ECO:0007669"/>
    <property type="project" value="InterPro"/>
</dbReference>
<dbReference type="Gene3D" id="3.30.565.10">
    <property type="entry name" value="Histidine kinase-like ATPase, C-terminal domain"/>
    <property type="match status" value="1"/>
</dbReference>
<evidence type="ECO:0000256" key="5">
    <source>
        <dbReference type="ARBA" id="ARBA00022741"/>
    </source>
</evidence>